<reference evidence="2 3" key="1">
    <citation type="submission" date="2018-05" db="EMBL/GenBank/DDBJ databases">
        <title>Coraliomargarita sinensis sp. nov., isolated from a marine solar saltern.</title>
        <authorList>
            <person name="Zhou L.Y."/>
        </authorList>
    </citation>
    <scope>NUCLEOTIDE SEQUENCE [LARGE SCALE GENOMIC DNA]</scope>
    <source>
        <strain evidence="2 3">WN38</strain>
    </source>
</reference>
<feature type="chain" id="PRO_5016333165" evidence="1">
    <location>
        <begin position="22"/>
        <end position="156"/>
    </location>
</feature>
<dbReference type="InterPro" id="IPR036502">
    <property type="entry name" value="NiSOD_sf"/>
</dbReference>
<organism evidence="2 3">
    <name type="scientific">Coraliomargarita sinensis</name>
    <dbReference type="NCBI Taxonomy" id="2174842"/>
    <lineage>
        <taxon>Bacteria</taxon>
        <taxon>Pseudomonadati</taxon>
        <taxon>Verrucomicrobiota</taxon>
        <taxon>Opitutia</taxon>
        <taxon>Puniceicoccales</taxon>
        <taxon>Coraliomargaritaceae</taxon>
        <taxon>Coraliomargarita</taxon>
    </lineage>
</organism>
<protein>
    <submittedName>
        <fullName evidence="2">Superoxide dismutase</fullName>
    </submittedName>
</protein>
<sequence length="156" mass="17597">MTKKLLLSLLLSLAAAVSANAHCQVPCGIYGDELKFGELEQHVETITKAATQIRELSDKDELTAQDHQQLVRWVNNKESHASKIIDEAANYFLAQRIKPDQEHYKDKLELLHHIILYSMKSKQSSGAEAPETLGKKIAAFKGLYLDHDHSHHGHKH</sequence>
<dbReference type="GO" id="GO:0004784">
    <property type="term" value="F:superoxide dismutase activity"/>
    <property type="evidence" value="ECO:0007669"/>
    <property type="project" value="InterPro"/>
</dbReference>
<dbReference type="Gene3D" id="1.20.120.400">
    <property type="entry name" value="Nickel-containing superoxide dismutase"/>
    <property type="match status" value="1"/>
</dbReference>
<dbReference type="Proteomes" id="UP000247099">
    <property type="component" value="Unassembled WGS sequence"/>
</dbReference>
<evidence type="ECO:0000256" key="1">
    <source>
        <dbReference type="SAM" id="SignalP"/>
    </source>
</evidence>
<dbReference type="OrthoDB" id="9790847at2"/>
<dbReference type="EMBL" id="QHJQ01000005">
    <property type="protein sequence ID" value="PXA04161.1"/>
    <property type="molecule type" value="Genomic_DNA"/>
</dbReference>
<dbReference type="InterPro" id="IPR014123">
    <property type="entry name" value="Superoxide_dismutase_Ni-type"/>
</dbReference>
<keyword evidence="3" id="KW-1185">Reference proteome</keyword>
<evidence type="ECO:0000313" key="3">
    <source>
        <dbReference type="Proteomes" id="UP000247099"/>
    </source>
</evidence>
<proteinExistence type="predicted"/>
<dbReference type="GO" id="GO:0016151">
    <property type="term" value="F:nickel cation binding"/>
    <property type="evidence" value="ECO:0007669"/>
    <property type="project" value="InterPro"/>
</dbReference>
<dbReference type="RefSeq" id="WP_110131109.1">
    <property type="nucleotide sequence ID" value="NZ_QHJQ01000005.1"/>
</dbReference>
<accession>A0A317ZLB2</accession>
<feature type="signal peptide" evidence="1">
    <location>
        <begin position="1"/>
        <end position="21"/>
    </location>
</feature>
<name>A0A317ZLB2_9BACT</name>
<dbReference type="Pfam" id="PF09055">
    <property type="entry name" value="Sod_Ni"/>
    <property type="match status" value="1"/>
</dbReference>
<evidence type="ECO:0000313" key="2">
    <source>
        <dbReference type="EMBL" id="PXA04161.1"/>
    </source>
</evidence>
<keyword evidence="1" id="KW-0732">Signal</keyword>
<dbReference type="SUPFAM" id="SSF109770">
    <property type="entry name" value="Nickel-containing superoxide dismutase, NiSOD"/>
    <property type="match status" value="1"/>
</dbReference>
<gene>
    <name evidence="2" type="ORF">DDZ13_08970</name>
</gene>
<comment type="caution">
    <text evidence="2">The sequence shown here is derived from an EMBL/GenBank/DDBJ whole genome shotgun (WGS) entry which is preliminary data.</text>
</comment>
<dbReference type="InParanoid" id="A0A317ZLB2"/>
<dbReference type="AlphaFoldDB" id="A0A317ZLB2"/>